<evidence type="ECO:0008006" key="4">
    <source>
        <dbReference type="Google" id="ProtNLM"/>
    </source>
</evidence>
<dbReference type="PANTHER" id="PTHR37835:SF1">
    <property type="entry name" value="ALPHA-CLOSTRIPAIN"/>
    <property type="match status" value="1"/>
</dbReference>
<evidence type="ECO:0000313" key="3">
    <source>
        <dbReference type="Proteomes" id="UP001321582"/>
    </source>
</evidence>
<protein>
    <recommendedName>
        <fullName evidence="4">Clostripain</fullName>
    </recommendedName>
</protein>
<proteinExistence type="predicted"/>
<name>A0AAU9DLJ7_9FUSO</name>
<dbReference type="RefSeq" id="WP_307903684.1">
    <property type="nucleotide sequence ID" value="NZ_AP027059.1"/>
</dbReference>
<dbReference type="Gene3D" id="3.40.50.11970">
    <property type="match status" value="1"/>
</dbReference>
<accession>A0AAU9DLJ7</accession>
<reference evidence="2 3" key="1">
    <citation type="submission" date="2022-11" db="EMBL/GenBank/DDBJ databases">
        <title>Haliovirga abyssi gen. nov., sp. nov., a mesophilic fermentative bacterium isolated from the Iheya North hydrothermal field and the proposal of Haliovirgaceae fam. nov.</title>
        <authorList>
            <person name="Miyazaki U."/>
            <person name="Tame A."/>
            <person name="Miyazaki J."/>
            <person name="Takai K."/>
            <person name="Sawayama S."/>
            <person name="Kitajima M."/>
            <person name="Okamoto A."/>
            <person name="Nakagawa S."/>
        </authorList>
    </citation>
    <scope>NUCLEOTIDE SEQUENCE [LARGE SCALE GENOMIC DNA]</scope>
    <source>
        <strain evidence="2 3">IC12</strain>
    </source>
</reference>
<dbReference type="PANTHER" id="PTHR37835">
    <property type="entry name" value="ALPHA-CLOSTRIPAIN"/>
    <property type="match status" value="1"/>
</dbReference>
<sequence length="545" mass="62084">MWNKKYIILFILILLSFSGCLKNNNTNTTEKSTLEISSIKLNGEEFKNVDNVTVYDGVSYKLDIIVTDISGMSSSTVVSSEKGTIKKNNNNDFSYSIYGVDSDTLNITAKNSVTGTEINMVKKIIVKKIEPLTNEKELTFMIYMAADNSLNNFAMMDLEEIKNANINNNINVVIYGDFKNDNSNTPGIFVKNGNKIDKIKELDEFINTGESINVTKFLNFVKENYPAQKYILDLWDHGDGWYDDKYGDTNNPINKAIAEDDSSNGDSLDLWEIEYGIKNSHIPKIDVIYMDACLMGGIEVAYQLKDVADYLAFSPELTPGAGGEYKGILENINLNLLDKTNKQLAIDIQSANWDYYSKLDPNNKEPVVYTITDESKIDEFMVKFNDIVTELNSNINLIKDVPISQTSPLSYSWDRNKDYNKLSPYVDLGDFMKKIEESIPEDTFGSNENSLLKQKFDNFLDYLNNRDNLIVYLEAQNGVGDYYQIPAIEESSTGLSIYFWFNEIDSNSYSAKYYKASINYYKNASRFGYETIWKDVLNNYETTID</sequence>
<keyword evidence="1" id="KW-0732">Signal</keyword>
<dbReference type="InterPro" id="IPR005077">
    <property type="entry name" value="Peptidase_C11"/>
</dbReference>
<gene>
    <name evidence="2" type="ORF">HLVA_14010</name>
</gene>
<feature type="signal peptide" evidence="1">
    <location>
        <begin position="1"/>
        <end position="21"/>
    </location>
</feature>
<dbReference type="PROSITE" id="PS51257">
    <property type="entry name" value="PROKAR_LIPOPROTEIN"/>
    <property type="match status" value="1"/>
</dbReference>
<feature type="chain" id="PRO_5043616912" description="Clostripain" evidence="1">
    <location>
        <begin position="22"/>
        <end position="545"/>
    </location>
</feature>
<dbReference type="Pfam" id="PF03415">
    <property type="entry name" value="Peptidase_C11"/>
    <property type="match status" value="1"/>
</dbReference>
<evidence type="ECO:0000313" key="2">
    <source>
        <dbReference type="EMBL" id="BDU50832.1"/>
    </source>
</evidence>
<dbReference type="KEGG" id="haby:HLVA_14010"/>
<dbReference type="AlphaFoldDB" id="A0AAU9DLJ7"/>
<dbReference type="EMBL" id="AP027059">
    <property type="protein sequence ID" value="BDU50832.1"/>
    <property type="molecule type" value="Genomic_DNA"/>
</dbReference>
<evidence type="ECO:0000256" key="1">
    <source>
        <dbReference type="SAM" id="SignalP"/>
    </source>
</evidence>
<dbReference type="Proteomes" id="UP001321582">
    <property type="component" value="Chromosome"/>
</dbReference>
<organism evidence="2 3">
    <name type="scientific">Haliovirga abyssi</name>
    <dbReference type="NCBI Taxonomy" id="2996794"/>
    <lineage>
        <taxon>Bacteria</taxon>
        <taxon>Fusobacteriati</taxon>
        <taxon>Fusobacteriota</taxon>
        <taxon>Fusobacteriia</taxon>
        <taxon>Fusobacteriales</taxon>
        <taxon>Haliovirgaceae</taxon>
        <taxon>Haliovirga</taxon>
    </lineage>
</organism>
<keyword evidence="3" id="KW-1185">Reference proteome</keyword>